<dbReference type="AlphaFoldDB" id="A0A3B0ZI18"/>
<dbReference type="PRINTS" id="PR01727">
    <property type="entry name" value="DNABINDINGHU"/>
</dbReference>
<dbReference type="GO" id="GO:0003677">
    <property type="term" value="F:DNA binding"/>
    <property type="evidence" value="ECO:0007669"/>
    <property type="project" value="UniProtKB-KW"/>
</dbReference>
<sequence length="90" mass="9547">MNKAELIEAVAEKNEMTKAAATRAVDSVLGTITETLVSGDQVTLVGFGTFQVRERAARVGRNPRTGEAIDIKASKIPSFKAGKALKDSVN</sequence>
<dbReference type="PANTHER" id="PTHR33175">
    <property type="entry name" value="DNA-BINDING PROTEIN HU"/>
    <property type="match status" value="1"/>
</dbReference>
<name>A0A3B0ZI18_9ZZZZ</name>
<organism evidence="4">
    <name type="scientific">hydrothermal vent metagenome</name>
    <dbReference type="NCBI Taxonomy" id="652676"/>
    <lineage>
        <taxon>unclassified sequences</taxon>
        <taxon>metagenomes</taxon>
        <taxon>ecological metagenomes</taxon>
    </lineage>
</organism>
<dbReference type="GO" id="GO:0030261">
    <property type="term" value="P:chromosome condensation"/>
    <property type="evidence" value="ECO:0007669"/>
    <property type="project" value="UniProtKB-KW"/>
</dbReference>
<evidence type="ECO:0000256" key="1">
    <source>
        <dbReference type="ARBA" id="ARBA00010529"/>
    </source>
</evidence>
<proteinExistence type="inferred from homology"/>
<protein>
    <submittedName>
        <fullName evidence="4">DNA-binding protein HU-beta</fullName>
    </submittedName>
</protein>
<dbReference type="GO" id="GO:0032991">
    <property type="term" value="C:protein-containing complex"/>
    <property type="evidence" value="ECO:0007669"/>
    <property type="project" value="UniProtKB-ARBA"/>
</dbReference>
<dbReference type="SMART" id="SM00411">
    <property type="entry name" value="BHL"/>
    <property type="match status" value="1"/>
</dbReference>
<dbReference type="EMBL" id="UOFS01000013">
    <property type="protein sequence ID" value="VAW93085.1"/>
    <property type="molecule type" value="Genomic_DNA"/>
</dbReference>
<dbReference type="CDD" id="cd13831">
    <property type="entry name" value="HU"/>
    <property type="match status" value="1"/>
</dbReference>
<dbReference type="Gene3D" id="4.10.520.10">
    <property type="entry name" value="IHF-like DNA-binding proteins"/>
    <property type="match status" value="1"/>
</dbReference>
<evidence type="ECO:0000256" key="3">
    <source>
        <dbReference type="ARBA" id="ARBA00023125"/>
    </source>
</evidence>
<dbReference type="InterPro" id="IPR000119">
    <property type="entry name" value="Hist_DNA-bd"/>
</dbReference>
<reference evidence="4" key="1">
    <citation type="submission" date="2018-06" db="EMBL/GenBank/DDBJ databases">
        <authorList>
            <person name="Zhirakovskaya E."/>
        </authorList>
    </citation>
    <scope>NUCLEOTIDE SEQUENCE</scope>
</reference>
<dbReference type="GO" id="GO:0030527">
    <property type="term" value="F:structural constituent of chromatin"/>
    <property type="evidence" value="ECO:0007669"/>
    <property type="project" value="InterPro"/>
</dbReference>
<dbReference type="InterPro" id="IPR020816">
    <property type="entry name" value="Histone-like_DNA-bd_CS"/>
</dbReference>
<evidence type="ECO:0000256" key="2">
    <source>
        <dbReference type="ARBA" id="ARBA00023067"/>
    </source>
</evidence>
<dbReference type="InterPro" id="IPR010992">
    <property type="entry name" value="IHF-like_DNA-bd_dom_sf"/>
</dbReference>
<dbReference type="SUPFAM" id="SSF47729">
    <property type="entry name" value="IHF-like DNA-binding proteins"/>
    <property type="match status" value="1"/>
</dbReference>
<dbReference type="Pfam" id="PF00216">
    <property type="entry name" value="Bac_DNA_binding"/>
    <property type="match status" value="1"/>
</dbReference>
<dbReference type="PANTHER" id="PTHR33175:SF3">
    <property type="entry name" value="DNA-BINDING PROTEIN HU-BETA"/>
    <property type="match status" value="1"/>
</dbReference>
<keyword evidence="3 4" id="KW-0238">DNA-binding</keyword>
<keyword evidence="2" id="KW-0226">DNA condensation</keyword>
<gene>
    <name evidence="4" type="ORF">MNBD_GAMMA22-627</name>
</gene>
<evidence type="ECO:0000313" key="4">
    <source>
        <dbReference type="EMBL" id="VAW93085.1"/>
    </source>
</evidence>
<dbReference type="GO" id="GO:0005829">
    <property type="term" value="C:cytosol"/>
    <property type="evidence" value="ECO:0007669"/>
    <property type="project" value="UniProtKB-ARBA"/>
</dbReference>
<dbReference type="GO" id="GO:0042802">
    <property type="term" value="F:identical protein binding"/>
    <property type="evidence" value="ECO:0007669"/>
    <property type="project" value="UniProtKB-ARBA"/>
</dbReference>
<accession>A0A3B0ZI18</accession>
<comment type="similarity">
    <text evidence="1">Belongs to the bacterial histone-like protein family.</text>
</comment>
<dbReference type="FunFam" id="4.10.520.10:FF:000001">
    <property type="entry name" value="DNA-binding protein HU"/>
    <property type="match status" value="1"/>
</dbReference>
<dbReference type="PROSITE" id="PS00045">
    <property type="entry name" value="HISTONE_LIKE"/>
    <property type="match status" value="1"/>
</dbReference>
<dbReference type="GO" id="GO:0010467">
    <property type="term" value="P:gene expression"/>
    <property type="evidence" value="ECO:0007669"/>
    <property type="project" value="UniProtKB-ARBA"/>
</dbReference>